<keyword evidence="2" id="KW-1003">Cell membrane</keyword>
<dbReference type="PROSITE" id="PS50041">
    <property type="entry name" value="C_TYPE_LECTIN_2"/>
    <property type="match status" value="1"/>
</dbReference>
<keyword evidence="7 17" id="KW-1133">Transmembrane helix</keyword>
<dbReference type="GO" id="GO:0005886">
    <property type="term" value="C:plasma membrane"/>
    <property type="evidence" value="ECO:0007669"/>
    <property type="project" value="UniProtKB-SubCell"/>
</dbReference>
<name>A0AAV0AAS0_PHORO</name>
<dbReference type="GeneID" id="127212844"/>
<feature type="region of interest" description="Disordered" evidence="16">
    <location>
        <begin position="16"/>
        <end position="37"/>
    </location>
</feature>
<evidence type="ECO:0000256" key="1">
    <source>
        <dbReference type="ARBA" id="ARBA00004401"/>
    </source>
</evidence>
<dbReference type="InterPro" id="IPR016187">
    <property type="entry name" value="CTDL_fold"/>
</dbReference>
<dbReference type="SMART" id="SM00034">
    <property type="entry name" value="CLECT"/>
    <property type="match status" value="1"/>
</dbReference>
<dbReference type="InterPro" id="IPR042916">
    <property type="entry name" value="CLEC12A/B"/>
</dbReference>
<evidence type="ECO:0000256" key="9">
    <source>
        <dbReference type="ARBA" id="ARBA00023157"/>
    </source>
</evidence>
<evidence type="ECO:0000256" key="13">
    <source>
        <dbReference type="ARBA" id="ARBA00067133"/>
    </source>
</evidence>
<evidence type="ECO:0000256" key="11">
    <source>
        <dbReference type="ARBA" id="ARBA00023180"/>
    </source>
</evidence>
<evidence type="ECO:0000256" key="7">
    <source>
        <dbReference type="ARBA" id="ARBA00022989"/>
    </source>
</evidence>
<dbReference type="InterPro" id="IPR033992">
    <property type="entry name" value="NKR-like_CTLD"/>
</dbReference>
<evidence type="ECO:0000313" key="19">
    <source>
        <dbReference type="EMBL" id="CAH7423562.1"/>
    </source>
</evidence>
<dbReference type="GO" id="GO:0032815">
    <property type="term" value="P:negative regulation of natural killer cell activation"/>
    <property type="evidence" value="ECO:0007669"/>
    <property type="project" value="UniProtKB-ARBA"/>
</dbReference>
<keyword evidence="3" id="KW-0597">Phosphoprotein</keyword>
<feature type="compositionally biased region" description="Basic and acidic residues" evidence="16">
    <location>
        <begin position="16"/>
        <end position="28"/>
    </location>
</feature>
<evidence type="ECO:0000256" key="4">
    <source>
        <dbReference type="ARBA" id="ARBA00022692"/>
    </source>
</evidence>
<gene>
    <name evidence="19" type="primary">Clec12a</name>
    <name evidence="19" type="ORF">PHOROB_LOCUS16903</name>
</gene>
<evidence type="ECO:0000256" key="6">
    <source>
        <dbReference type="ARBA" id="ARBA00022968"/>
    </source>
</evidence>
<dbReference type="Gene3D" id="3.10.100.10">
    <property type="entry name" value="Mannose-Binding Protein A, subunit A"/>
    <property type="match status" value="1"/>
</dbReference>
<dbReference type="Pfam" id="PF00059">
    <property type="entry name" value="Lectin_C"/>
    <property type="match status" value="1"/>
</dbReference>
<dbReference type="GO" id="GO:0004888">
    <property type="term" value="F:transmembrane signaling receptor activity"/>
    <property type="evidence" value="ECO:0007669"/>
    <property type="project" value="UniProtKB-ARBA"/>
</dbReference>
<dbReference type="GO" id="GO:0030246">
    <property type="term" value="F:carbohydrate binding"/>
    <property type="evidence" value="ECO:0007669"/>
    <property type="project" value="UniProtKB-KW"/>
</dbReference>
<comment type="subunit">
    <text evidence="12">Homodimer; disulfide-linked. Interacts (when the ITIM motif is phosphorylated) with PTPN6 and PTPN11.</text>
</comment>
<dbReference type="Proteomes" id="UP001152836">
    <property type="component" value="Unassembled WGS sequence"/>
</dbReference>
<dbReference type="AlphaFoldDB" id="A0AAV0AAS0"/>
<keyword evidence="9" id="KW-1015">Disulfide bond</keyword>
<keyword evidence="5" id="KW-0430">Lectin</keyword>
<evidence type="ECO:0000313" key="20">
    <source>
        <dbReference type="Proteomes" id="UP001152836"/>
    </source>
</evidence>
<evidence type="ECO:0000256" key="8">
    <source>
        <dbReference type="ARBA" id="ARBA00023136"/>
    </source>
</evidence>
<dbReference type="InterPro" id="IPR001304">
    <property type="entry name" value="C-type_lectin-like"/>
</dbReference>
<dbReference type="FunFam" id="3.10.100.10:FF:000245">
    <property type="match status" value="1"/>
</dbReference>
<keyword evidence="8 17" id="KW-0472">Membrane</keyword>
<evidence type="ECO:0000256" key="2">
    <source>
        <dbReference type="ARBA" id="ARBA00022475"/>
    </source>
</evidence>
<accession>A0AAV0AAS0</accession>
<evidence type="ECO:0000256" key="5">
    <source>
        <dbReference type="ARBA" id="ARBA00022734"/>
    </source>
</evidence>
<keyword evidence="6" id="KW-0735">Signal-anchor</keyword>
<feature type="domain" description="C-type lectin" evidence="18">
    <location>
        <begin position="140"/>
        <end position="248"/>
    </location>
</feature>
<keyword evidence="4 17" id="KW-0812">Transmembrane</keyword>
<comment type="caution">
    <text evidence="19">The sequence shown here is derived from an EMBL/GenBank/DDBJ whole genome shotgun (WGS) entry which is preliminary data.</text>
</comment>
<organism evidence="19 20">
    <name type="scientific">Phodopus roborovskii</name>
    <name type="common">Roborovski's desert hamster</name>
    <name type="synonym">Cricetulus roborovskii</name>
    <dbReference type="NCBI Taxonomy" id="109678"/>
    <lineage>
        <taxon>Eukaryota</taxon>
        <taxon>Metazoa</taxon>
        <taxon>Chordata</taxon>
        <taxon>Craniata</taxon>
        <taxon>Vertebrata</taxon>
        <taxon>Euteleostomi</taxon>
        <taxon>Mammalia</taxon>
        <taxon>Eutheria</taxon>
        <taxon>Euarchontoglires</taxon>
        <taxon>Glires</taxon>
        <taxon>Rodentia</taxon>
        <taxon>Myomorpha</taxon>
        <taxon>Muroidea</taxon>
        <taxon>Cricetidae</taxon>
        <taxon>Cricetinae</taxon>
        <taxon>Phodopus</taxon>
    </lineage>
</organism>
<reference evidence="19" key="1">
    <citation type="submission" date="2022-06" db="EMBL/GenBank/DDBJ databases">
        <authorList>
            <person name="Andreotti S."/>
            <person name="Wyler E."/>
        </authorList>
    </citation>
    <scope>NUCLEOTIDE SEQUENCE</scope>
</reference>
<dbReference type="PANTHER" id="PTHR47647:SF2">
    <property type="entry name" value="C-TYPE LECTIN DOMAIN FAMILY 12 MEMBER A"/>
    <property type="match status" value="1"/>
</dbReference>
<dbReference type="GO" id="GO:0030545">
    <property type="term" value="F:signaling receptor regulator activity"/>
    <property type="evidence" value="ECO:0007669"/>
    <property type="project" value="InterPro"/>
</dbReference>
<dbReference type="InterPro" id="IPR016186">
    <property type="entry name" value="C-type_lectin-like/link_sf"/>
</dbReference>
<keyword evidence="10" id="KW-0675">Receptor</keyword>
<dbReference type="CDD" id="cd03593">
    <property type="entry name" value="CLECT_NK_receptors_like"/>
    <property type="match status" value="1"/>
</dbReference>
<keyword evidence="11" id="KW-0325">Glycoprotein</keyword>
<comment type="subcellular location">
    <subcellularLocation>
        <location evidence="1">Cell membrane</location>
        <topology evidence="1">Single-pass type II membrane protein</topology>
    </subcellularLocation>
</comment>
<keyword evidence="20" id="KW-1185">Reference proteome</keyword>
<proteinExistence type="predicted"/>
<dbReference type="KEGG" id="prob:127212844"/>
<evidence type="ECO:0000259" key="18">
    <source>
        <dbReference type="PROSITE" id="PS50041"/>
    </source>
</evidence>
<sequence>MSEEIVYANLKFRDSDTKENTQKSEKCGGKVPSAPSHSQHKTALSLTVLCLLLLAGLGVLGGLFYTTLETETIKSNELQSIKEELKRNISLQLIHSLNSSKEIKNLSAVLQRMATQLCRELYKKEPEHKCKPCPKGSKWYKDSCYLRLGESGTWQNSEMLCSARNASLLKIKDKSVLEFVKSESLSNYWLGLSPRRDQAKSETLTEKMFLSIGFERSTYDLSKMYCGYIERTYVYYSRCTLKKNVLCEETASDVQMESVLNDIPEESL</sequence>
<dbReference type="SUPFAM" id="SSF56436">
    <property type="entry name" value="C-type lectin-like"/>
    <property type="match status" value="1"/>
</dbReference>
<dbReference type="GO" id="GO:1902564">
    <property type="term" value="P:negative regulation of neutrophil activation"/>
    <property type="evidence" value="ECO:0007669"/>
    <property type="project" value="UniProtKB-ARBA"/>
</dbReference>
<evidence type="ECO:0000256" key="15">
    <source>
        <dbReference type="ARBA" id="ARBA00082111"/>
    </source>
</evidence>
<evidence type="ECO:0000256" key="12">
    <source>
        <dbReference type="ARBA" id="ARBA00062862"/>
    </source>
</evidence>
<protein>
    <recommendedName>
        <fullName evidence="13">C-type lectin domain family 12 member A</fullName>
    </recommendedName>
    <alternativeName>
        <fullName evidence="14">Killer cell C-type lectin-like receptor L1</fullName>
    </alternativeName>
    <alternativeName>
        <fullName evidence="15">Myeloid inhibitory C-type lectin-like receptor</fullName>
    </alternativeName>
</protein>
<feature type="transmembrane region" description="Helical" evidence="17">
    <location>
        <begin position="43"/>
        <end position="65"/>
    </location>
</feature>
<dbReference type="CTD" id="160364"/>
<evidence type="ECO:0000256" key="16">
    <source>
        <dbReference type="SAM" id="MobiDB-lite"/>
    </source>
</evidence>
<evidence type="ECO:0000256" key="10">
    <source>
        <dbReference type="ARBA" id="ARBA00023170"/>
    </source>
</evidence>
<evidence type="ECO:0000256" key="14">
    <source>
        <dbReference type="ARBA" id="ARBA00075347"/>
    </source>
</evidence>
<dbReference type="GO" id="GO:2001199">
    <property type="term" value="P:negative regulation of dendritic cell differentiation"/>
    <property type="evidence" value="ECO:0007669"/>
    <property type="project" value="UniProtKB-ARBA"/>
</dbReference>
<evidence type="ECO:0000256" key="17">
    <source>
        <dbReference type="SAM" id="Phobius"/>
    </source>
</evidence>
<dbReference type="PANTHER" id="PTHR47647">
    <property type="entry name" value="C-TYPE LECTIN DOMAIN FAMILY 12 MEMBER B"/>
    <property type="match status" value="1"/>
</dbReference>
<dbReference type="RefSeq" id="XP_051028989.1">
    <property type="nucleotide sequence ID" value="XM_051173032.1"/>
</dbReference>
<dbReference type="GO" id="GO:0038187">
    <property type="term" value="F:pattern recognition receptor activity"/>
    <property type="evidence" value="ECO:0007669"/>
    <property type="project" value="UniProtKB-ARBA"/>
</dbReference>
<dbReference type="EMBL" id="CALSGD010001622">
    <property type="protein sequence ID" value="CAH7423562.1"/>
    <property type="molecule type" value="Genomic_DNA"/>
</dbReference>
<evidence type="ECO:0000256" key="3">
    <source>
        <dbReference type="ARBA" id="ARBA00022553"/>
    </source>
</evidence>